<dbReference type="InterPro" id="IPR023198">
    <property type="entry name" value="PGP-like_dom2"/>
</dbReference>
<dbReference type="Gene3D" id="3.40.50.1000">
    <property type="entry name" value="HAD superfamily/HAD-like"/>
    <property type="match status" value="1"/>
</dbReference>
<dbReference type="InterPro" id="IPR023214">
    <property type="entry name" value="HAD_sf"/>
</dbReference>
<name>A0ABV7CEJ3_9GAMM</name>
<reference evidence="7" key="1">
    <citation type="journal article" date="2019" name="Int. J. Syst. Evol. Microbiol.">
        <title>The Global Catalogue of Microorganisms (GCM) 10K type strain sequencing project: providing services to taxonomists for standard genome sequencing and annotation.</title>
        <authorList>
            <consortium name="The Broad Institute Genomics Platform"/>
            <consortium name="The Broad Institute Genome Sequencing Center for Infectious Disease"/>
            <person name="Wu L."/>
            <person name="Ma J."/>
        </authorList>
    </citation>
    <scope>NUCLEOTIDE SEQUENCE [LARGE SCALE GENOMIC DNA]</scope>
    <source>
        <strain evidence="7">KCTC 42730</strain>
    </source>
</reference>
<dbReference type="Gene3D" id="1.10.150.240">
    <property type="entry name" value="Putative phosphatase, domain 2"/>
    <property type="match status" value="1"/>
</dbReference>
<dbReference type="Proteomes" id="UP001595453">
    <property type="component" value="Unassembled WGS sequence"/>
</dbReference>
<dbReference type="EMBL" id="JBHRSD010000001">
    <property type="protein sequence ID" value="MFC3031110.1"/>
    <property type="molecule type" value="Genomic_DNA"/>
</dbReference>
<keyword evidence="3" id="KW-0479">Metal-binding</keyword>
<keyword evidence="4" id="KW-0460">Magnesium</keyword>
<evidence type="ECO:0000313" key="6">
    <source>
        <dbReference type="EMBL" id="MFC3031110.1"/>
    </source>
</evidence>
<dbReference type="PANTHER" id="PTHR46193">
    <property type="entry name" value="6-PHOSPHOGLUCONATE PHOSPHATASE"/>
    <property type="match status" value="1"/>
</dbReference>
<comment type="cofactor">
    <cofactor evidence="1">
        <name>Mg(2+)</name>
        <dbReference type="ChEBI" id="CHEBI:18420"/>
    </cofactor>
</comment>
<dbReference type="SUPFAM" id="SSF56784">
    <property type="entry name" value="HAD-like"/>
    <property type="match status" value="1"/>
</dbReference>
<dbReference type="PANTHER" id="PTHR46193:SF18">
    <property type="entry name" value="HEXITOL PHOSPHATASE B"/>
    <property type="match status" value="1"/>
</dbReference>
<gene>
    <name evidence="6" type="ORF">ACFOEE_01050</name>
</gene>
<dbReference type="SFLD" id="SFLDS00003">
    <property type="entry name" value="Haloacid_Dehalogenase"/>
    <property type="match status" value="1"/>
</dbReference>
<accession>A0ABV7CEJ3</accession>
<keyword evidence="7" id="KW-1185">Reference proteome</keyword>
<dbReference type="Pfam" id="PF13419">
    <property type="entry name" value="HAD_2"/>
    <property type="match status" value="1"/>
</dbReference>
<organism evidence="6 7">
    <name type="scientific">Pseudoalteromonas fenneropenaei</name>
    <dbReference type="NCBI Taxonomy" id="1737459"/>
    <lineage>
        <taxon>Bacteria</taxon>
        <taxon>Pseudomonadati</taxon>
        <taxon>Pseudomonadota</taxon>
        <taxon>Gammaproteobacteria</taxon>
        <taxon>Alteromonadales</taxon>
        <taxon>Pseudoalteromonadaceae</taxon>
        <taxon>Pseudoalteromonas</taxon>
    </lineage>
</organism>
<comment type="caution">
    <text evidence="6">The sequence shown here is derived from an EMBL/GenBank/DDBJ whole genome shotgun (WGS) entry which is preliminary data.</text>
</comment>
<dbReference type="RefSeq" id="WP_377120012.1">
    <property type="nucleotide sequence ID" value="NZ_JBHRSD010000001.1"/>
</dbReference>
<dbReference type="SFLD" id="SFLDG01129">
    <property type="entry name" value="C1.5:_HAD__Beta-PGM__Phosphata"/>
    <property type="match status" value="1"/>
</dbReference>
<proteinExistence type="inferred from homology"/>
<evidence type="ECO:0000256" key="3">
    <source>
        <dbReference type="ARBA" id="ARBA00022723"/>
    </source>
</evidence>
<sequence>MTLKAVLFDFDGTLVDSEALHYHSWCKVLAPYGIGYSEATFCDEFSGVPTLESAAILAKRHQLPRSAEALTDEKNRYFIETAKTMVPNLMPGAKTVLAQLQGQVRLALVTGSSKAEAMPVLQHYGLLDYFETIVCKEDVTAPKPHPAPYLQALARMQLSAEQAVAIEDSGTGLQSALAAELRTIVIPNAHSKDQNFNGAWYRAVHLEDAVKTLLALAK</sequence>
<evidence type="ECO:0000313" key="7">
    <source>
        <dbReference type="Proteomes" id="UP001595453"/>
    </source>
</evidence>
<evidence type="ECO:0000256" key="5">
    <source>
        <dbReference type="ARBA" id="ARBA00023277"/>
    </source>
</evidence>
<dbReference type="SFLD" id="SFLDG01135">
    <property type="entry name" value="C1.5.6:_HAD__Beta-PGM__Phospha"/>
    <property type="match status" value="1"/>
</dbReference>
<dbReference type="GO" id="GO:0016787">
    <property type="term" value="F:hydrolase activity"/>
    <property type="evidence" value="ECO:0007669"/>
    <property type="project" value="UniProtKB-KW"/>
</dbReference>
<dbReference type="InterPro" id="IPR041492">
    <property type="entry name" value="HAD_2"/>
</dbReference>
<comment type="similarity">
    <text evidence="2">Belongs to the HAD-like hydrolase superfamily. CbbY/CbbZ/Gph/YieH family.</text>
</comment>
<dbReference type="InterPro" id="IPR006439">
    <property type="entry name" value="HAD-SF_hydro_IA"/>
</dbReference>
<evidence type="ECO:0000256" key="1">
    <source>
        <dbReference type="ARBA" id="ARBA00001946"/>
    </source>
</evidence>
<dbReference type="InterPro" id="IPR036412">
    <property type="entry name" value="HAD-like_sf"/>
</dbReference>
<evidence type="ECO:0000256" key="4">
    <source>
        <dbReference type="ARBA" id="ARBA00022842"/>
    </source>
</evidence>
<protein>
    <submittedName>
        <fullName evidence="6">HAD family hydrolase</fullName>
    </submittedName>
</protein>
<keyword evidence="5" id="KW-0119">Carbohydrate metabolism</keyword>
<evidence type="ECO:0000256" key="2">
    <source>
        <dbReference type="ARBA" id="ARBA00006171"/>
    </source>
</evidence>
<dbReference type="InterPro" id="IPR051600">
    <property type="entry name" value="Beta-PGM-like"/>
</dbReference>
<dbReference type="NCBIfam" id="TIGR01509">
    <property type="entry name" value="HAD-SF-IA-v3"/>
    <property type="match status" value="1"/>
</dbReference>
<keyword evidence="6" id="KW-0378">Hydrolase</keyword>